<organism evidence="1">
    <name type="scientific">Rheinheimera sp. BAL341</name>
    <dbReference type="NCBI Taxonomy" id="1708203"/>
    <lineage>
        <taxon>Bacteria</taxon>
        <taxon>Pseudomonadati</taxon>
        <taxon>Pseudomonadota</taxon>
        <taxon>Gammaproteobacteria</taxon>
        <taxon>Chromatiales</taxon>
        <taxon>Chromatiaceae</taxon>
        <taxon>Rheinheimera</taxon>
    </lineage>
</organism>
<protein>
    <submittedName>
        <fullName evidence="1">Uncharacterized protein</fullName>
    </submittedName>
</protein>
<gene>
    <name evidence="1" type="ORF">BAL341_731</name>
</gene>
<sequence length="180" mass="19953">MSLFSGDVLDKLESYFKEFDHLHEELVNGVTAKTDAYLSQYQSRMQQLSAMSGLTVEELTYQFGEDGIGFSASFEQQIINARNLDIELSENTIARAREGRANYERKINGEYVEATGLNVALTLADVENRVAVKLGEGSGVGSFDDMATSWLNEALKFSYTTALDKIQADILSDTHSDTLN</sequence>
<proteinExistence type="predicted"/>
<name>A0A486XLP8_9GAMM</name>
<reference evidence="1" key="1">
    <citation type="submission" date="2019-04" db="EMBL/GenBank/DDBJ databases">
        <authorList>
            <person name="Brambilla D."/>
        </authorList>
    </citation>
    <scope>NUCLEOTIDE SEQUENCE</scope>
    <source>
        <strain evidence="1">BAL1</strain>
    </source>
</reference>
<accession>A0A486XLP8</accession>
<dbReference type="AlphaFoldDB" id="A0A486XLP8"/>
<evidence type="ECO:0000313" key="1">
    <source>
        <dbReference type="EMBL" id="VHO02317.1"/>
    </source>
</evidence>
<dbReference type="EMBL" id="CAAJGR010000064">
    <property type="protein sequence ID" value="VHO02317.1"/>
    <property type="molecule type" value="Genomic_DNA"/>
</dbReference>